<dbReference type="InterPro" id="IPR051081">
    <property type="entry name" value="HTH_MetalResp_TranReg"/>
</dbReference>
<dbReference type="CDD" id="cd00090">
    <property type="entry name" value="HTH_ARSR"/>
    <property type="match status" value="1"/>
</dbReference>
<evidence type="ECO:0000256" key="4">
    <source>
        <dbReference type="ARBA" id="ARBA00023163"/>
    </source>
</evidence>
<dbReference type="NCBIfam" id="NF007528">
    <property type="entry name" value="PRK10141.1"/>
    <property type="match status" value="1"/>
</dbReference>
<dbReference type="SMART" id="SM00418">
    <property type="entry name" value="HTH_ARSR"/>
    <property type="match status" value="1"/>
</dbReference>
<evidence type="ECO:0000259" key="5">
    <source>
        <dbReference type="PROSITE" id="PS50987"/>
    </source>
</evidence>
<protein>
    <submittedName>
        <fullName evidence="6">Metalloregulator ArsR/SmtB family transcription factor</fullName>
    </submittedName>
</protein>
<name>A0ABS3Z9L9_9GAMM</name>
<dbReference type="InterPro" id="IPR036388">
    <property type="entry name" value="WH-like_DNA-bd_sf"/>
</dbReference>
<keyword evidence="1" id="KW-0059">Arsenical resistance</keyword>
<dbReference type="PROSITE" id="PS50987">
    <property type="entry name" value="HTH_ARSR_2"/>
    <property type="match status" value="1"/>
</dbReference>
<dbReference type="PRINTS" id="PR00778">
    <property type="entry name" value="HTHARSR"/>
</dbReference>
<dbReference type="RefSeq" id="WP_209286605.1">
    <property type="nucleotide sequence ID" value="NZ_JACVEW010000005.1"/>
</dbReference>
<dbReference type="Pfam" id="PF01022">
    <property type="entry name" value="HTH_5"/>
    <property type="match status" value="1"/>
</dbReference>
<evidence type="ECO:0000256" key="3">
    <source>
        <dbReference type="ARBA" id="ARBA00023125"/>
    </source>
</evidence>
<dbReference type="Proteomes" id="UP000810171">
    <property type="component" value="Unassembled WGS sequence"/>
</dbReference>
<evidence type="ECO:0000256" key="1">
    <source>
        <dbReference type="ARBA" id="ARBA00022849"/>
    </source>
</evidence>
<dbReference type="NCBIfam" id="NF033788">
    <property type="entry name" value="HTH_metalloreg"/>
    <property type="match status" value="1"/>
</dbReference>
<sequence length="119" mass="13789">MGTTGNELSAVQFYKALADDVRLNCLILLLERELCVCELVEVLDQSQPKISRHLAQLRKTGLLLDRRQGQWVYYRLHPLMSDWMREVIRLTRDNCQMFVAEAERRLAAMPDRPLSCAPS</sequence>
<dbReference type="InterPro" id="IPR001845">
    <property type="entry name" value="HTH_ArsR_DNA-bd_dom"/>
</dbReference>
<dbReference type="Gene3D" id="1.10.10.10">
    <property type="entry name" value="Winged helix-like DNA-binding domain superfamily/Winged helix DNA-binding domain"/>
    <property type="match status" value="1"/>
</dbReference>
<feature type="domain" description="HTH arsR-type" evidence="5">
    <location>
        <begin position="2"/>
        <end position="95"/>
    </location>
</feature>
<gene>
    <name evidence="6" type="ORF">H9C73_04495</name>
</gene>
<dbReference type="EMBL" id="JACVEW010000005">
    <property type="protein sequence ID" value="MBP0047983.1"/>
    <property type="molecule type" value="Genomic_DNA"/>
</dbReference>
<comment type="caution">
    <text evidence="6">The sequence shown here is derived from an EMBL/GenBank/DDBJ whole genome shotgun (WGS) entry which is preliminary data.</text>
</comment>
<proteinExistence type="predicted"/>
<dbReference type="InterPro" id="IPR036390">
    <property type="entry name" value="WH_DNA-bd_sf"/>
</dbReference>
<evidence type="ECO:0000256" key="2">
    <source>
        <dbReference type="ARBA" id="ARBA00023015"/>
    </source>
</evidence>
<dbReference type="PANTHER" id="PTHR33154">
    <property type="entry name" value="TRANSCRIPTIONAL REGULATOR, ARSR FAMILY"/>
    <property type="match status" value="1"/>
</dbReference>
<dbReference type="PANTHER" id="PTHR33154:SF18">
    <property type="entry name" value="ARSENICAL RESISTANCE OPERON REPRESSOR"/>
    <property type="match status" value="1"/>
</dbReference>
<keyword evidence="2" id="KW-0805">Transcription regulation</keyword>
<dbReference type="InterPro" id="IPR011991">
    <property type="entry name" value="ArsR-like_HTH"/>
</dbReference>
<keyword evidence="7" id="KW-1185">Reference proteome</keyword>
<keyword evidence="4" id="KW-0804">Transcription</keyword>
<evidence type="ECO:0000313" key="6">
    <source>
        <dbReference type="EMBL" id="MBP0047983.1"/>
    </source>
</evidence>
<organism evidence="6 7">
    <name type="scientific">Marinobacterium alkalitolerans</name>
    <dbReference type="NCBI Taxonomy" id="1542925"/>
    <lineage>
        <taxon>Bacteria</taxon>
        <taxon>Pseudomonadati</taxon>
        <taxon>Pseudomonadota</taxon>
        <taxon>Gammaproteobacteria</taxon>
        <taxon>Oceanospirillales</taxon>
        <taxon>Oceanospirillaceae</taxon>
        <taxon>Marinobacterium</taxon>
    </lineage>
</organism>
<evidence type="ECO:0000313" key="7">
    <source>
        <dbReference type="Proteomes" id="UP000810171"/>
    </source>
</evidence>
<keyword evidence="3" id="KW-0238">DNA-binding</keyword>
<reference evidence="6 7" key="1">
    <citation type="submission" date="2020-09" db="EMBL/GenBank/DDBJ databases">
        <authorList>
            <person name="Tanuku N.R.S."/>
        </authorList>
    </citation>
    <scope>NUCLEOTIDE SEQUENCE [LARGE SCALE GENOMIC DNA]</scope>
    <source>
        <strain evidence="6 7">AK62</strain>
    </source>
</reference>
<accession>A0ABS3Z9L9</accession>
<dbReference type="SUPFAM" id="SSF46785">
    <property type="entry name" value="Winged helix' DNA-binding domain"/>
    <property type="match status" value="1"/>
</dbReference>